<feature type="active site" evidence="7">
    <location>
        <position position="353"/>
    </location>
</feature>
<evidence type="ECO:0000313" key="9">
    <source>
        <dbReference type="EMBL" id="KKS96668.1"/>
    </source>
</evidence>
<feature type="active site" evidence="7">
    <location>
        <position position="279"/>
    </location>
</feature>
<evidence type="ECO:0000256" key="4">
    <source>
        <dbReference type="ARBA" id="ARBA00022438"/>
    </source>
</evidence>
<reference evidence="9 10" key="1">
    <citation type="journal article" date="2015" name="Nature">
        <title>rRNA introns, odd ribosomes, and small enigmatic genomes across a large radiation of phyla.</title>
        <authorList>
            <person name="Brown C.T."/>
            <person name="Hug L.A."/>
            <person name="Thomas B.C."/>
            <person name="Sharon I."/>
            <person name="Castelle C.J."/>
            <person name="Singh A."/>
            <person name="Wilkins M.J."/>
            <person name="Williams K.H."/>
            <person name="Banfield J.F."/>
        </authorList>
    </citation>
    <scope>NUCLEOTIDE SEQUENCE [LARGE SCALE GENOMIC DNA]</scope>
</reference>
<name>A0A0G1GCQ1_9BACT</name>
<feature type="binding site" evidence="7">
    <location>
        <position position="272"/>
    </location>
    <ligand>
        <name>Mn(2+)</name>
        <dbReference type="ChEBI" id="CHEBI:29035"/>
        <label>2</label>
    </ligand>
</feature>
<organism evidence="9 10">
    <name type="scientific">Candidatus Gottesmanbacteria bacterium GW2011_GWA2_43_14</name>
    <dbReference type="NCBI Taxonomy" id="1618443"/>
    <lineage>
        <taxon>Bacteria</taxon>
        <taxon>Candidatus Gottesmaniibacteriota</taxon>
    </lineage>
</organism>
<comment type="function">
    <text evidence="7">Presumably involved in the processing and regular turnover of intracellular proteins. Catalyzes the removal of unsubstituted N-terminal amino acids from various peptides.</text>
</comment>
<feature type="binding site" evidence="7">
    <location>
        <position position="351"/>
    </location>
    <ligand>
        <name>Mn(2+)</name>
        <dbReference type="ChEBI" id="CHEBI:29035"/>
        <label>2</label>
    </ligand>
</feature>
<dbReference type="EC" id="3.4.11.10" evidence="7"/>
<keyword evidence="6 7" id="KW-0378">Hydrolase</keyword>
<comment type="cofactor">
    <cofactor evidence="7">
        <name>Mn(2+)</name>
        <dbReference type="ChEBI" id="CHEBI:29035"/>
    </cofactor>
    <text evidence="7">Binds 2 manganese ions per subunit.</text>
</comment>
<evidence type="ECO:0000256" key="3">
    <source>
        <dbReference type="ARBA" id="ARBA00009528"/>
    </source>
</evidence>
<dbReference type="PATRIC" id="fig|1618443.3.peg.1180"/>
<keyword evidence="7" id="KW-0479">Metal-binding</keyword>
<keyword evidence="4 7" id="KW-0031">Aminopeptidase</keyword>
<keyword evidence="7" id="KW-0963">Cytoplasm</keyword>
<dbReference type="CDD" id="cd00433">
    <property type="entry name" value="Peptidase_M17"/>
    <property type="match status" value="1"/>
</dbReference>
<dbReference type="PANTHER" id="PTHR11963">
    <property type="entry name" value="LEUCINE AMINOPEPTIDASE-RELATED"/>
    <property type="match status" value="1"/>
</dbReference>
<comment type="subcellular location">
    <subcellularLocation>
        <location evidence="7">Cytoplasm</location>
    </subcellularLocation>
</comment>
<dbReference type="Gene3D" id="3.40.630.10">
    <property type="entry name" value="Zn peptidases"/>
    <property type="match status" value="1"/>
</dbReference>
<dbReference type="Pfam" id="PF02789">
    <property type="entry name" value="Peptidase_M17_N"/>
    <property type="match status" value="1"/>
</dbReference>
<dbReference type="PANTHER" id="PTHR11963:SF23">
    <property type="entry name" value="CYTOSOL AMINOPEPTIDASE"/>
    <property type="match status" value="1"/>
</dbReference>
<dbReference type="AlphaFoldDB" id="A0A0G1GCQ1"/>
<evidence type="ECO:0000256" key="6">
    <source>
        <dbReference type="ARBA" id="ARBA00022801"/>
    </source>
</evidence>
<dbReference type="InterPro" id="IPR008283">
    <property type="entry name" value="Peptidase_M17_N"/>
</dbReference>
<protein>
    <recommendedName>
        <fullName evidence="7">Probable cytosol aminopeptidase</fullName>
        <ecNumber evidence="7">3.4.11.1</ecNumber>
    </recommendedName>
    <alternativeName>
        <fullName evidence="7">Leucine aminopeptidase</fullName>
        <shortName evidence="7">LAP</shortName>
        <ecNumber evidence="7">3.4.11.10</ecNumber>
    </alternativeName>
    <alternativeName>
        <fullName evidence="7">Leucyl aminopeptidase</fullName>
    </alternativeName>
</protein>
<dbReference type="STRING" id="1618443.UV73_C0009G0019"/>
<feature type="domain" description="Cytosol aminopeptidase" evidence="8">
    <location>
        <begin position="347"/>
        <end position="354"/>
    </location>
</feature>
<feature type="binding site" evidence="7">
    <location>
        <position position="267"/>
    </location>
    <ligand>
        <name>Mn(2+)</name>
        <dbReference type="ChEBI" id="CHEBI:29035"/>
        <label>2</label>
    </ligand>
</feature>
<dbReference type="InterPro" id="IPR011356">
    <property type="entry name" value="Leucine_aapep/pepB"/>
</dbReference>
<dbReference type="InterPro" id="IPR023042">
    <property type="entry name" value="Peptidase_M17_leu_NH2_pept"/>
</dbReference>
<dbReference type="Pfam" id="PF00883">
    <property type="entry name" value="Peptidase_M17"/>
    <property type="match status" value="1"/>
</dbReference>
<comment type="catalytic activity">
    <reaction evidence="1 7">
        <text>Release of an N-terminal amino acid, Xaa-|-Yaa-, in which Xaa is preferably Leu, but may be other amino acids including Pro although not Arg or Lys, and Yaa may be Pro. Amino acid amides and methyl esters are also readily hydrolyzed, but rates on arylamides are exceedingly low.</text>
        <dbReference type="EC" id="3.4.11.1"/>
    </reaction>
</comment>
<proteinExistence type="inferred from homology"/>
<evidence type="ECO:0000313" key="10">
    <source>
        <dbReference type="Proteomes" id="UP000034894"/>
    </source>
</evidence>
<dbReference type="GO" id="GO:0005737">
    <property type="term" value="C:cytoplasm"/>
    <property type="evidence" value="ECO:0007669"/>
    <property type="project" value="UniProtKB-SubCell"/>
</dbReference>
<gene>
    <name evidence="7 9" type="primary">pepA</name>
    <name evidence="9" type="ORF">UV73_C0009G0019</name>
</gene>
<dbReference type="SUPFAM" id="SSF52949">
    <property type="entry name" value="Macro domain-like"/>
    <property type="match status" value="1"/>
</dbReference>
<dbReference type="NCBIfam" id="NF002074">
    <property type="entry name" value="PRK00913.1-4"/>
    <property type="match status" value="1"/>
</dbReference>
<evidence type="ECO:0000256" key="7">
    <source>
        <dbReference type="HAMAP-Rule" id="MF_00181"/>
    </source>
</evidence>
<dbReference type="PRINTS" id="PR00481">
    <property type="entry name" value="LAMNOPPTDASE"/>
</dbReference>
<dbReference type="NCBIfam" id="NF002073">
    <property type="entry name" value="PRK00913.1-2"/>
    <property type="match status" value="1"/>
</dbReference>
<dbReference type="GO" id="GO:0006508">
    <property type="term" value="P:proteolysis"/>
    <property type="evidence" value="ECO:0007669"/>
    <property type="project" value="UniProtKB-KW"/>
</dbReference>
<evidence type="ECO:0000256" key="5">
    <source>
        <dbReference type="ARBA" id="ARBA00022670"/>
    </source>
</evidence>
<dbReference type="EC" id="3.4.11.1" evidence="7"/>
<dbReference type="InterPro" id="IPR043472">
    <property type="entry name" value="Macro_dom-like"/>
</dbReference>
<dbReference type="InterPro" id="IPR000819">
    <property type="entry name" value="Peptidase_M17_C"/>
</dbReference>
<feature type="binding site" evidence="7">
    <location>
        <position position="272"/>
    </location>
    <ligand>
        <name>Mn(2+)</name>
        <dbReference type="ChEBI" id="CHEBI:29035"/>
        <label>1</label>
    </ligand>
</feature>
<dbReference type="Gene3D" id="3.40.220.10">
    <property type="entry name" value="Leucine Aminopeptidase, subunit E, domain 1"/>
    <property type="match status" value="1"/>
</dbReference>
<keyword evidence="5 7" id="KW-0645">Protease</keyword>
<comment type="similarity">
    <text evidence="3 7">Belongs to the peptidase M17 family.</text>
</comment>
<comment type="catalytic activity">
    <reaction evidence="2 7">
        <text>Release of an N-terminal amino acid, preferentially leucine, but not glutamic or aspartic acids.</text>
        <dbReference type="EC" id="3.4.11.10"/>
    </reaction>
</comment>
<dbReference type="HAMAP" id="MF_00181">
    <property type="entry name" value="Cytosol_peptidase_M17"/>
    <property type="match status" value="1"/>
</dbReference>
<dbReference type="GO" id="GO:0070006">
    <property type="term" value="F:metalloaminopeptidase activity"/>
    <property type="evidence" value="ECO:0007669"/>
    <property type="project" value="InterPro"/>
</dbReference>
<dbReference type="PROSITE" id="PS00631">
    <property type="entry name" value="CYTOSOL_AP"/>
    <property type="match status" value="1"/>
</dbReference>
<keyword evidence="7" id="KW-0464">Manganese</keyword>
<comment type="caution">
    <text evidence="9">The sequence shown here is derived from an EMBL/GenBank/DDBJ whole genome shotgun (WGS) entry which is preliminary data.</text>
</comment>
<evidence type="ECO:0000259" key="8">
    <source>
        <dbReference type="PROSITE" id="PS00631"/>
    </source>
</evidence>
<dbReference type="Proteomes" id="UP000034894">
    <property type="component" value="Unassembled WGS sequence"/>
</dbReference>
<dbReference type="GO" id="GO:0030145">
    <property type="term" value="F:manganese ion binding"/>
    <property type="evidence" value="ECO:0007669"/>
    <property type="project" value="UniProtKB-UniRule"/>
</dbReference>
<feature type="binding site" evidence="7">
    <location>
        <position position="349"/>
    </location>
    <ligand>
        <name>Mn(2+)</name>
        <dbReference type="ChEBI" id="CHEBI:29035"/>
        <label>1</label>
    </ligand>
</feature>
<dbReference type="EMBL" id="LCFP01000009">
    <property type="protein sequence ID" value="KKS96668.1"/>
    <property type="molecule type" value="Genomic_DNA"/>
</dbReference>
<feature type="binding site" evidence="7">
    <location>
        <position position="351"/>
    </location>
    <ligand>
        <name>Mn(2+)</name>
        <dbReference type="ChEBI" id="CHEBI:29035"/>
        <label>1</label>
    </ligand>
</feature>
<sequence length="499" mass="54373">MKFYLRPTKAYKQEVDTLNLFAFENEEQIVFRDFPAEIITDFKEAIKKENFNGKKGDNLVISGRGPVSFYKLILTGLGKKQEFDLVTLYDQIAKSIRLSLSNKAVKVALSVPAFFLDKYGSAVAVQATVEAVKLAGYKFLKYKGDEEKAKHRDVEEVILLLPAAKIAAAEEGIEAGLLFADAALYTRDLVNEPAQVTTPEFLAEEARKIAKNSQGAVKTTVLEEEEIKNRKMEAFMGVARGSHQPPRFILMHYKPLRPRKKIALLGKGITFDTGGLSLKGPEHMETMKLDMAGAAAVLGVFSVIAKIKPQAEIVGIIAACENMPGGRALKPGDILKAYNGKTIEVLNTDAEGRLTLADAMSYAALREKPDEMIDLATLTGACVVALGEDIAGLFGNNDRLLLNLEKSAAATADRVWRLPLEKSYQHLIKSHIADVKNISGGRYGGAITAALFLNEFTGEIPWVHLDIAGPAFAEKDTPLAPAGGTGYGVRLLLNYLKSV</sequence>
<feature type="binding site" evidence="7">
    <location>
        <position position="290"/>
    </location>
    <ligand>
        <name>Mn(2+)</name>
        <dbReference type="ChEBI" id="CHEBI:29035"/>
        <label>2</label>
    </ligand>
</feature>
<evidence type="ECO:0000256" key="1">
    <source>
        <dbReference type="ARBA" id="ARBA00000135"/>
    </source>
</evidence>
<accession>A0A0G1GCQ1</accession>
<evidence type="ECO:0000256" key="2">
    <source>
        <dbReference type="ARBA" id="ARBA00000967"/>
    </source>
</evidence>
<dbReference type="SUPFAM" id="SSF53187">
    <property type="entry name" value="Zn-dependent exopeptidases"/>
    <property type="match status" value="1"/>
</dbReference>
<dbReference type="NCBIfam" id="NF002083">
    <property type="entry name" value="PRK00913.3-5"/>
    <property type="match status" value="1"/>
</dbReference>